<dbReference type="PROSITE" id="PS50014">
    <property type="entry name" value="BROMODOMAIN_2"/>
    <property type="match status" value="1"/>
</dbReference>
<dbReference type="PANTHER" id="PTHR45926">
    <property type="entry name" value="OSJNBA0053K19.4 PROTEIN"/>
    <property type="match status" value="1"/>
</dbReference>
<dbReference type="InterPro" id="IPR001487">
    <property type="entry name" value="Bromodomain"/>
</dbReference>
<dbReference type="Proteomes" id="UP000030645">
    <property type="component" value="Unassembled WGS sequence"/>
</dbReference>
<protein>
    <submittedName>
        <fullName evidence="8">Transcription factor GTE3</fullName>
    </submittedName>
</protein>
<evidence type="ECO:0000256" key="2">
    <source>
        <dbReference type="ARBA" id="ARBA00023117"/>
    </source>
</evidence>
<dbReference type="KEGG" id="mnt:21401655"/>
<dbReference type="Gene3D" id="1.20.920.10">
    <property type="entry name" value="Bromodomain-like"/>
    <property type="match status" value="1"/>
</dbReference>
<dbReference type="InterPro" id="IPR036427">
    <property type="entry name" value="Bromodomain-like_sf"/>
</dbReference>
<dbReference type="PRINTS" id="PR00503">
    <property type="entry name" value="BROMODOMAIN"/>
</dbReference>
<dbReference type="AlphaFoldDB" id="W9RZ53"/>
<dbReference type="InterPro" id="IPR037377">
    <property type="entry name" value="GTE_bromo"/>
</dbReference>
<accession>W9RZ53</accession>
<gene>
    <name evidence="8" type="ORF">L484_018689</name>
</gene>
<feature type="compositionally biased region" description="Polar residues" evidence="5">
    <location>
        <begin position="38"/>
        <end position="51"/>
    </location>
</feature>
<dbReference type="eggNOG" id="KOG1474">
    <property type="taxonomic scope" value="Eukaryota"/>
</dbReference>
<keyword evidence="3" id="KW-0804">Transcription</keyword>
<keyword evidence="9" id="KW-1185">Reference proteome</keyword>
<feature type="region of interest" description="Disordered" evidence="5">
    <location>
        <begin position="1"/>
        <end position="60"/>
    </location>
</feature>
<evidence type="ECO:0000313" key="9">
    <source>
        <dbReference type="Proteomes" id="UP000030645"/>
    </source>
</evidence>
<evidence type="ECO:0000256" key="3">
    <source>
        <dbReference type="ARBA" id="ARBA00023163"/>
    </source>
</evidence>
<feature type="compositionally biased region" description="Basic residues" evidence="5">
    <location>
        <begin position="17"/>
        <end position="27"/>
    </location>
</feature>
<dbReference type="SMART" id="SM00297">
    <property type="entry name" value="BROMO"/>
    <property type="match status" value="1"/>
</dbReference>
<dbReference type="Pfam" id="PF17035">
    <property type="entry name" value="BET"/>
    <property type="match status" value="1"/>
</dbReference>
<evidence type="ECO:0000259" key="7">
    <source>
        <dbReference type="PROSITE" id="PS51525"/>
    </source>
</evidence>
<dbReference type="PROSITE" id="PS51525">
    <property type="entry name" value="NET"/>
    <property type="match status" value="1"/>
</dbReference>
<feature type="domain" description="Bromo" evidence="6">
    <location>
        <begin position="179"/>
        <end position="251"/>
    </location>
</feature>
<feature type="compositionally biased region" description="Acidic residues" evidence="5">
    <location>
        <begin position="281"/>
        <end position="292"/>
    </location>
</feature>
<dbReference type="InterPro" id="IPR038336">
    <property type="entry name" value="NET_sf"/>
</dbReference>
<organism evidence="8 9">
    <name type="scientific">Morus notabilis</name>
    <dbReference type="NCBI Taxonomy" id="981085"/>
    <lineage>
        <taxon>Eukaryota</taxon>
        <taxon>Viridiplantae</taxon>
        <taxon>Streptophyta</taxon>
        <taxon>Embryophyta</taxon>
        <taxon>Tracheophyta</taxon>
        <taxon>Spermatophyta</taxon>
        <taxon>Magnoliopsida</taxon>
        <taxon>eudicotyledons</taxon>
        <taxon>Gunneridae</taxon>
        <taxon>Pentapetalae</taxon>
        <taxon>rosids</taxon>
        <taxon>fabids</taxon>
        <taxon>Rosales</taxon>
        <taxon>Moraceae</taxon>
        <taxon>Moreae</taxon>
        <taxon>Morus</taxon>
    </lineage>
</organism>
<evidence type="ECO:0000259" key="6">
    <source>
        <dbReference type="PROSITE" id="PS50014"/>
    </source>
</evidence>
<name>W9RZ53_9ROSA</name>
<dbReference type="Pfam" id="PF00439">
    <property type="entry name" value="Bromodomain"/>
    <property type="match status" value="1"/>
</dbReference>
<feature type="compositionally biased region" description="Basic and acidic residues" evidence="5">
    <location>
        <begin position="346"/>
        <end position="361"/>
    </location>
</feature>
<dbReference type="InterPro" id="IPR027353">
    <property type="entry name" value="NET_dom"/>
</dbReference>
<feature type="region of interest" description="Disordered" evidence="5">
    <location>
        <begin position="130"/>
        <end position="150"/>
    </location>
</feature>
<keyword evidence="2 4" id="KW-0103">Bromodomain</keyword>
<sequence length="470" mass="52846">MASGPNPLAGDGAREKHMNRKNQKKPRERTAIDDRSSSSESFPISGRSETANGGGLHGYTKLDGRVRISLNSCSKIDIRELKRRLVSELHEVRCLVKKLEASKDVYGGGGGGSLSQFSSNYVENAAMRVNSEAGSVGPPRSGLKSKGGKRDVEMRLGQGKDKYSSQLFKSCYNLLDKLMKHKFGWVFNSPVDVKALGLHDYFTIIKDPMDLGTVKTRLHKMWYKSAMEFAEDVRLTFRNAMVYNPKGQDVHSMAEQLLKIFEEKWRGIEVEYNLKRRREMEDEEEGGEEADLELARPASRKARDPAVPAMRTLDRAESMTKPKDPKLAAVPERSDRSNPVLKKPRAKDPDKRDMTYEEKQRLSTSLQNLPSEKLDNVVQIIKKRNPGLFQQEDEIEVDIASVDLETLWELDRFVTNYKKSLSKNKRKAELALQSRAAETEKKKMASSETPKPKGSKTDSDNDGLSGSGSD</sequence>
<dbReference type="SUPFAM" id="SSF47370">
    <property type="entry name" value="Bromodomain"/>
    <property type="match status" value="1"/>
</dbReference>
<feature type="compositionally biased region" description="Basic and acidic residues" evidence="5">
    <location>
        <begin position="28"/>
        <end position="37"/>
    </location>
</feature>
<evidence type="ECO:0000256" key="4">
    <source>
        <dbReference type="PROSITE-ProRule" id="PRU00035"/>
    </source>
</evidence>
<dbReference type="CDD" id="cd05506">
    <property type="entry name" value="Bromo_plant1"/>
    <property type="match status" value="1"/>
</dbReference>
<feature type="region of interest" description="Disordered" evidence="5">
    <location>
        <begin position="421"/>
        <end position="470"/>
    </location>
</feature>
<proteinExistence type="predicted"/>
<dbReference type="Gene3D" id="1.20.1270.220">
    <property type="match status" value="1"/>
</dbReference>
<dbReference type="OrthoDB" id="21449at2759"/>
<reference evidence="9" key="1">
    <citation type="submission" date="2013-01" db="EMBL/GenBank/DDBJ databases">
        <title>Draft Genome Sequence of a Mulberry Tree, Morus notabilis C.K. Schneid.</title>
        <authorList>
            <person name="He N."/>
            <person name="Zhao S."/>
        </authorList>
    </citation>
    <scope>NUCLEOTIDE SEQUENCE</scope>
</reference>
<feature type="domain" description="NET" evidence="7">
    <location>
        <begin position="344"/>
        <end position="425"/>
    </location>
</feature>
<keyword evidence="1" id="KW-0805">Transcription regulation</keyword>
<dbReference type="EMBL" id="KE345837">
    <property type="protein sequence ID" value="EXC18508.1"/>
    <property type="molecule type" value="Genomic_DNA"/>
</dbReference>
<feature type="region of interest" description="Disordered" evidence="5">
    <location>
        <begin position="278"/>
        <end position="368"/>
    </location>
</feature>
<evidence type="ECO:0000313" key="8">
    <source>
        <dbReference type="EMBL" id="EXC18508.1"/>
    </source>
</evidence>
<evidence type="ECO:0000256" key="1">
    <source>
        <dbReference type="ARBA" id="ARBA00023015"/>
    </source>
</evidence>
<feature type="compositionally biased region" description="Basic and acidic residues" evidence="5">
    <location>
        <begin position="312"/>
        <end position="336"/>
    </location>
</feature>
<evidence type="ECO:0000256" key="5">
    <source>
        <dbReference type="SAM" id="MobiDB-lite"/>
    </source>
</evidence>
<dbReference type="STRING" id="981085.W9RZ53"/>